<sequence length="297" mass="31548">MAKINKTMNKVWVLGVAVVLVAGSGITMNFVLSSKSFAETGKQVIEQYKPEDTVPALGASGPKEAKTEYTVIDQSKSLTKDELMNSPKVQGLSPDEKKTWVDGVEATYIPSDKDLSAEQAAAYGAAVLKQSFAANLSGYTARAMFLRGALPGTDTWTVSFDPADSSGQASGSPAATAKSYHVYMNAVSGTVINASAFDETTSESAPKKADTSDPAWRDKAEQAVAVLLPRNLSIVSSKVVTTENPRFGVPVLCELSNGAAYVVGISTESKEVINLYFFQNGYDGSLENSINKQKGMK</sequence>
<dbReference type="EMBL" id="CAJVAS010000018">
    <property type="protein sequence ID" value="CAG7638001.1"/>
    <property type="molecule type" value="Genomic_DNA"/>
</dbReference>
<evidence type="ECO:0000313" key="2">
    <source>
        <dbReference type="Proteomes" id="UP000693672"/>
    </source>
</evidence>
<dbReference type="AlphaFoldDB" id="A0A916NJQ6"/>
<gene>
    <name evidence="1" type="ORF">PAESOLCIP111_03902</name>
</gene>
<evidence type="ECO:0000313" key="1">
    <source>
        <dbReference type="EMBL" id="CAG7638001.1"/>
    </source>
</evidence>
<accession>A0A916NJQ6</accession>
<name>A0A916NJQ6_9BACL</name>
<dbReference type="Proteomes" id="UP000693672">
    <property type="component" value="Unassembled WGS sequence"/>
</dbReference>
<protein>
    <submittedName>
        <fullName evidence="1">Uncharacterized protein</fullName>
    </submittedName>
</protein>
<organism evidence="1 2">
    <name type="scientific">Paenibacillus solanacearum</name>
    <dbReference type="NCBI Taxonomy" id="2048548"/>
    <lineage>
        <taxon>Bacteria</taxon>
        <taxon>Bacillati</taxon>
        <taxon>Bacillota</taxon>
        <taxon>Bacilli</taxon>
        <taxon>Bacillales</taxon>
        <taxon>Paenibacillaceae</taxon>
        <taxon>Paenibacillus</taxon>
    </lineage>
</organism>
<keyword evidence="2" id="KW-1185">Reference proteome</keyword>
<comment type="caution">
    <text evidence="1">The sequence shown here is derived from an EMBL/GenBank/DDBJ whole genome shotgun (WGS) entry which is preliminary data.</text>
</comment>
<proteinExistence type="predicted"/>
<dbReference type="RefSeq" id="WP_218093639.1">
    <property type="nucleotide sequence ID" value="NZ_CAJVAS010000018.1"/>
</dbReference>
<reference evidence="1" key="1">
    <citation type="submission" date="2021-06" db="EMBL/GenBank/DDBJ databases">
        <authorList>
            <person name="Criscuolo A."/>
        </authorList>
    </citation>
    <scope>NUCLEOTIDE SEQUENCE</scope>
    <source>
        <strain evidence="1">CIP111600</strain>
    </source>
</reference>